<dbReference type="Pfam" id="PF25681">
    <property type="entry name" value="Phage_TTP_17"/>
    <property type="match status" value="1"/>
</dbReference>
<name>A0A373A2N4_9ACTN</name>
<organism evidence="1 2">
    <name type="scientific">Kitasatospora xanthocidica</name>
    <dbReference type="NCBI Taxonomy" id="83382"/>
    <lineage>
        <taxon>Bacteria</taxon>
        <taxon>Bacillati</taxon>
        <taxon>Actinomycetota</taxon>
        <taxon>Actinomycetes</taxon>
        <taxon>Kitasatosporales</taxon>
        <taxon>Streptomycetaceae</taxon>
        <taxon>Kitasatospora</taxon>
    </lineage>
</organism>
<evidence type="ECO:0000313" key="2">
    <source>
        <dbReference type="Proteomes" id="UP000263377"/>
    </source>
</evidence>
<dbReference type="EMBL" id="QVIG01000001">
    <property type="protein sequence ID" value="RGD62034.1"/>
    <property type="molecule type" value="Genomic_DNA"/>
</dbReference>
<sequence>MPAESLFVAQMARLYLAAPGTVAPTDPVAAMPAGWKEAGLFKPGSLEWNTDPKFEDLKSHQLRYAARTIQTEDAATVKVELQEWNAGNIIATYGGGEVTSVTQNGKTFYRYSPPKVGGRKPFAAVVELIDGAKHYRRIVPLCDQVASVAQKYPNDAESTLPLELKVLGGEGTDPWYDLTDDPGFAPAAA</sequence>
<dbReference type="InterPro" id="IPR058154">
    <property type="entry name" value="Bxb1_TTP-like"/>
</dbReference>
<evidence type="ECO:0008006" key="3">
    <source>
        <dbReference type="Google" id="ProtNLM"/>
    </source>
</evidence>
<reference evidence="1 2" key="1">
    <citation type="submission" date="2018-08" db="EMBL/GenBank/DDBJ databases">
        <title>Diversity &amp; Physiological Properties of Lignin-Decomposing Actinobacteria from Soil.</title>
        <authorList>
            <person name="Roh S.G."/>
            <person name="Kim S.B."/>
        </authorList>
    </citation>
    <scope>NUCLEOTIDE SEQUENCE [LARGE SCALE GENOMIC DNA]</scope>
    <source>
        <strain evidence="1 2">MMS17-GH009</strain>
    </source>
</reference>
<dbReference type="AlphaFoldDB" id="A0A373A2N4"/>
<evidence type="ECO:0000313" key="1">
    <source>
        <dbReference type="EMBL" id="RGD62034.1"/>
    </source>
</evidence>
<dbReference type="RefSeq" id="WP_117490226.1">
    <property type="nucleotide sequence ID" value="NZ_QVIG01000001.1"/>
</dbReference>
<dbReference type="Proteomes" id="UP000263377">
    <property type="component" value="Unassembled WGS sequence"/>
</dbReference>
<gene>
    <name evidence="1" type="ORF">DR950_33665</name>
</gene>
<keyword evidence="2" id="KW-1185">Reference proteome</keyword>
<proteinExistence type="predicted"/>
<protein>
    <recommendedName>
        <fullName evidence="3">Phage tail protein</fullName>
    </recommendedName>
</protein>
<accession>A0A373A2N4</accession>
<comment type="caution">
    <text evidence="1">The sequence shown here is derived from an EMBL/GenBank/DDBJ whole genome shotgun (WGS) entry which is preliminary data.</text>
</comment>